<reference evidence="1 2" key="1">
    <citation type="submission" date="2019-07" db="EMBL/GenBank/DDBJ databases">
        <title>Genome sequencing of Parabacteroides distasonis iSURF_7.</title>
        <authorList>
            <person name="Degefu H.N."/>
            <person name="Ruoff K.L."/>
            <person name="Price C.E."/>
            <person name="Valls R.A."/>
            <person name="O'Toole G.A."/>
        </authorList>
    </citation>
    <scope>NUCLEOTIDE SEQUENCE [LARGE SCALE GENOMIC DNA]</scope>
    <source>
        <strain evidence="1 2">CFPLTA003_1B</strain>
    </source>
</reference>
<dbReference type="Proteomes" id="UP000315827">
    <property type="component" value="Unassembled WGS sequence"/>
</dbReference>
<evidence type="ECO:0000313" key="2">
    <source>
        <dbReference type="Proteomes" id="UP000315827"/>
    </source>
</evidence>
<gene>
    <name evidence="1" type="ORF">FSA05_22480</name>
</gene>
<dbReference type="RefSeq" id="WP_146376232.1">
    <property type="nucleotide sequence ID" value="NZ_JADMWC010000005.1"/>
</dbReference>
<organism evidence="1 2">
    <name type="scientific">Parabacteroides distasonis</name>
    <dbReference type="NCBI Taxonomy" id="823"/>
    <lineage>
        <taxon>Bacteria</taxon>
        <taxon>Pseudomonadati</taxon>
        <taxon>Bacteroidota</taxon>
        <taxon>Bacteroidia</taxon>
        <taxon>Bacteroidales</taxon>
        <taxon>Tannerellaceae</taxon>
        <taxon>Parabacteroides</taxon>
    </lineage>
</organism>
<name>A0A5C6K3Q6_PARDI</name>
<sequence length="81" mass="9510">MNIEQIIFNILNKSAHTWVRYWKQKEISGLTMPGEYVEIRCSFLSDIELLEILEAGFTIKTIWAKKIDADAYCDVLLMRKI</sequence>
<accession>A0A5C6K3Q6</accession>
<protein>
    <submittedName>
        <fullName evidence="1">Uncharacterized protein</fullName>
    </submittedName>
</protein>
<proteinExistence type="predicted"/>
<dbReference type="AlphaFoldDB" id="A0A5C6K3Q6"/>
<comment type="caution">
    <text evidence="1">The sequence shown here is derived from an EMBL/GenBank/DDBJ whole genome shotgun (WGS) entry which is preliminary data.</text>
</comment>
<evidence type="ECO:0000313" key="1">
    <source>
        <dbReference type="EMBL" id="TWV57725.1"/>
    </source>
</evidence>
<dbReference type="EMBL" id="VOHW01000025">
    <property type="protein sequence ID" value="TWV57725.1"/>
    <property type="molecule type" value="Genomic_DNA"/>
</dbReference>